<dbReference type="InterPro" id="IPR011055">
    <property type="entry name" value="Dup_hybrid_motif"/>
</dbReference>
<dbReference type="PANTHER" id="PTHR21666:SF290">
    <property type="entry name" value="PEPTIDASE M23 DOMAIN PROTEIN"/>
    <property type="match status" value="1"/>
</dbReference>
<protein>
    <submittedName>
        <fullName evidence="3">M23 family metallopeptidase</fullName>
    </submittedName>
</protein>
<dbReference type="CDD" id="cd12797">
    <property type="entry name" value="M23_peptidase"/>
    <property type="match status" value="1"/>
</dbReference>
<feature type="signal peptide" evidence="1">
    <location>
        <begin position="1"/>
        <end position="21"/>
    </location>
</feature>
<evidence type="ECO:0000256" key="1">
    <source>
        <dbReference type="SAM" id="SignalP"/>
    </source>
</evidence>
<feature type="domain" description="M23ase beta-sheet core" evidence="2">
    <location>
        <begin position="47"/>
        <end position="141"/>
    </location>
</feature>
<evidence type="ECO:0000259" key="2">
    <source>
        <dbReference type="Pfam" id="PF01551"/>
    </source>
</evidence>
<evidence type="ECO:0000313" key="3">
    <source>
        <dbReference type="EMBL" id="NNU15995.1"/>
    </source>
</evidence>
<keyword evidence="4" id="KW-1185">Reference proteome</keyword>
<dbReference type="SUPFAM" id="SSF51261">
    <property type="entry name" value="Duplicated hybrid motif"/>
    <property type="match status" value="1"/>
</dbReference>
<dbReference type="RefSeq" id="WP_173197866.1">
    <property type="nucleotide sequence ID" value="NZ_JABFCX010000002.1"/>
</dbReference>
<evidence type="ECO:0000313" key="4">
    <source>
        <dbReference type="Proteomes" id="UP000536835"/>
    </source>
</evidence>
<dbReference type="Pfam" id="PF01551">
    <property type="entry name" value="Peptidase_M23"/>
    <property type="match status" value="1"/>
</dbReference>
<dbReference type="EMBL" id="JABFCX010000002">
    <property type="protein sequence ID" value="NNU15995.1"/>
    <property type="molecule type" value="Genomic_DNA"/>
</dbReference>
<keyword evidence="1" id="KW-0732">Signal</keyword>
<dbReference type="PROSITE" id="PS51257">
    <property type="entry name" value="PROKAR_LIPOPROTEIN"/>
    <property type="match status" value="1"/>
</dbReference>
<dbReference type="Proteomes" id="UP000536835">
    <property type="component" value="Unassembled WGS sequence"/>
</dbReference>
<sequence>MRIFRTALAAAFAALVLASCASTPKGAFVTPVDGSVSSNYGPRKRNFHTGIDVAAPKGTKVVAAQAGKVVFRGRKKRYGRLVIIDHGGGMQTYYAHLSKFHVRKGKKVKRGQVIGRVGKSGRASGHHLHFELRVNGRHTDPRGVVPF</sequence>
<accession>A0A7Y3W4Q3</accession>
<organism evidence="3 4">
    <name type="scientific">Parvularcula mediterranea</name>
    <dbReference type="NCBI Taxonomy" id="2732508"/>
    <lineage>
        <taxon>Bacteria</taxon>
        <taxon>Pseudomonadati</taxon>
        <taxon>Pseudomonadota</taxon>
        <taxon>Alphaproteobacteria</taxon>
        <taxon>Parvularculales</taxon>
        <taxon>Parvularculaceae</taxon>
        <taxon>Parvularcula</taxon>
    </lineage>
</organism>
<proteinExistence type="predicted"/>
<dbReference type="GO" id="GO:0004222">
    <property type="term" value="F:metalloendopeptidase activity"/>
    <property type="evidence" value="ECO:0007669"/>
    <property type="project" value="TreeGrafter"/>
</dbReference>
<reference evidence="3 4" key="1">
    <citation type="submission" date="2020-05" db="EMBL/GenBank/DDBJ databases">
        <title>Parvularcula mediterraneae sp. nov., isolated from polypropylene straw from shallow seawater of the seashore of Laganas in Zakynthos island, Greece.</title>
        <authorList>
            <person name="Szabo I."/>
            <person name="Al-Omari J."/>
            <person name="Rado J."/>
            <person name="Szerdahelyi G.S."/>
        </authorList>
    </citation>
    <scope>NUCLEOTIDE SEQUENCE [LARGE SCALE GENOMIC DNA]</scope>
    <source>
        <strain evidence="3 4">ZS-1/3</strain>
    </source>
</reference>
<feature type="chain" id="PRO_5031499000" evidence="1">
    <location>
        <begin position="22"/>
        <end position="147"/>
    </location>
</feature>
<dbReference type="Gene3D" id="2.70.70.10">
    <property type="entry name" value="Glucose Permease (Domain IIA)"/>
    <property type="match status" value="1"/>
</dbReference>
<dbReference type="InterPro" id="IPR016047">
    <property type="entry name" value="M23ase_b-sheet_dom"/>
</dbReference>
<dbReference type="AlphaFoldDB" id="A0A7Y3W4Q3"/>
<dbReference type="PANTHER" id="PTHR21666">
    <property type="entry name" value="PEPTIDASE-RELATED"/>
    <property type="match status" value="1"/>
</dbReference>
<comment type="caution">
    <text evidence="3">The sequence shown here is derived from an EMBL/GenBank/DDBJ whole genome shotgun (WGS) entry which is preliminary data.</text>
</comment>
<gene>
    <name evidence="3" type="ORF">HK107_06635</name>
</gene>
<dbReference type="InterPro" id="IPR050570">
    <property type="entry name" value="Cell_wall_metabolism_enzyme"/>
</dbReference>
<name>A0A7Y3W4Q3_9PROT</name>